<keyword evidence="3" id="KW-1185">Reference proteome</keyword>
<evidence type="ECO:0000256" key="1">
    <source>
        <dbReference type="SAM" id="MobiDB-lite"/>
    </source>
</evidence>
<accession>A0ABV5G6L7</accession>
<organism evidence="2 3">
    <name type="scientific">Citricoccus parietis</name>
    <dbReference type="NCBI Taxonomy" id="592307"/>
    <lineage>
        <taxon>Bacteria</taxon>
        <taxon>Bacillati</taxon>
        <taxon>Actinomycetota</taxon>
        <taxon>Actinomycetes</taxon>
        <taxon>Micrococcales</taxon>
        <taxon>Micrococcaceae</taxon>
        <taxon>Citricoccus</taxon>
    </lineage>
</organism>
<feature type="compositionally biased region" description="Basic and acidic residues" evidence="1">
    <location>
        <begin position="64"/>
        <end position="85"/>
    </location>
</feature>
<feature type="compositionally biased region" description="Basic residues" evidence="1">
    <location>
        <begin position="171"/>
        <end position="180"/>
    </location>
</feature>
<dbReference type="EMBL" id="JBHMFI010000002">
    <property type="protein sequence ID" value="MFB9074603.1"/>
    <property type="molecule type" value="Genomic_DNA"/>
</dbReference>
<comment type="caution">
    <text evidence="2">The sequence shown here is derived from an EMBL/GenBank/DDBJ whole genome shotgun (WGS) entry which is preliminary data.</text>
</comment>
<feature type="compositionally biased region" description="Basic and acidic residues" evidence="1">
    <location>
        <begin position="94"/>
        <end position="113"/>
    </location>
</feature>
<evidence type="ECO:0000313" key="2">
    <source>
        <dbReference type="EMBL" id="MFB9074603.1"/>
    </source>
</evidence>
<feature type="region of interest" description="Disordered" evidence="1">
    <location>
        <begin position="34"/>
        <end position="117"/>
    </location>
</feature>
<reference evidence="2 3" key="1">
    <citation type="submission" date="2024-09" db="EMBL/GenBank/DDBJ databases">
        <authorList>
            <person name="Sun Q."/>
            <person name="Mori K."/>
        </authorList>
    </citation>
    <scope>NUCLEOTIDE SEQUENCE [LARGE SCALE GENOMIC DNA]</scope>
    <source>
        <strain evidence="2 3">CCM 7609</strain>
    </source>
</reference>
<evidence type="ECO:0000313" key="3">
    <source>
        <dbReference type="Proteomes" id="UP001589575"/>
    </source>
</evidence>
<dbReference type="Proteomes" id="UP001589575">
    <property type="component" value="Unassembled WGS sequence"/>
</dbReference>
<sequence length="188" mass="20501">MAGEDATESPGRLVWGFHPTSVCSRVEPGEVERCQVGDGHGNGHRPSGEVDSRCGAGTSGLVLLDRRGFGDEPFGRDGRGRDGRRLHAVSFRFSTDHPEGDPDGPPGERRSRGGDASSHHILWSAGVEWKVRPRECGLPGRIQPSDLTLDIGPGRCISQFSLTPLPTALRQRGRRPRRGRHGDAWFRP</sequence>
<protein>
    <submittedName>
        <fullName evidence="2">Uncharacterized protein</fullName>
    </submittedName>
</protein>
<proteinExistence type="predicted"/>
<gene>
    <name evidence="2" type="ORF">ACFFX0_26805</name>
</gene>
<feature type="region of interest" description="Disordered" evidence="1">
    <location>
        <begin position="166"/>
        <end position="188"/>
    </location>
</feature>
<name>A0ABV5G6L7_9MICC</name>